<evidence type="ECO:0008006" key="5">
    <source>
        <dbReference type="Google" id="ProtNLM"/>
    </source>
</evidence>
<keyword evidence="2" id="KW-1133">Transmembrane helix</keyword>
<proteinExistence type="predicted"/>
<dbReference type="InterPro" id="IPR010982">
    <property type="entry name" value="Lambda_DNA-bd_dom_sf"/>
</dbReference>
<dbReference type="Proteomes" id="UP000530850">
    <property type="component" value="Unassembled WGS sequence"/>
</dbReference>
<evidence type="ECO:0000313" key="3">
    <source>
        <dbReference type="EMBL" id="MBB3170677.1"/>
    </source>
</evidence>
<feature type="compositionally biased region" description="Low complexity" evidence="1">
    <location>
        <begin position="232"/>
        <end position="243"/>
    </location>
</feature>
<dbReference type="Pfam" id="PF13413">
    <property type="entry name" value="HTH_25"/>
    <property type="match status" value="1"/>
</dbReference>
<feature type="region of interest" description="Disordered" evidence="1">
    <location>
        <begin position="222"/>
        <end position="249"/>
    </location>
</feature>
<protein>
    <recommendedName>
        <fullName evidence="5">Helix-turn-helix domain-containing protein</fullName>
    </recommendedName>
</protein>
<feature type="transmembrane region" description="Helical" evidence="2">
    <location>
        <begin position="180"/>
        <end position="200"/>
    </location>
</feature>
<dbReference type="AlphaFoldDB" id="A0A7W5D0P2"/>
<dbReference type="GO" id="GO:0003677">
    <property type="term" value="F:DNA binding"/>
    <property type="evidence" value="ECO:0007669"/>
    <property type="project" value="InterPro"/>
</dbReference>
<dbReference type="GeneID" id="93355796"/>
<feature type="region of interest" description="Disordered" evidence="1">
    <location>
        <begin position="342"/>
        <end position="384"/>
    </location>
</feature>
<gene>
    <name evidence="3" type="ORF">FHR31_000457</name>
</gene>
<evidence type="ECO:0000256" key="1">
    <source>
        <dbReference type="SAM" id="MobiDB-lite"/>
    </source>
</evidence>
<feature type="compositionally biased region" description="Low complexity" evidence="1">
    <location>
        <begin position="99"/>
        <end position="120"/>
    </location>
</feature>
<dbReference type="RefSeq" id="WP_123184499.1">
    <property type="nucleotide sequence ID" value="NZ_CANPEU010000001.1"/>
</dbReference>
<organism evidence="3 4">
    <name type="scientific">Parvibacter caecicola</name>
    <dbReference type="NCBI Taxonomy" id="747645"/>
    <lineage>
        <taxon>Bacteria</taxon>
        <taxon>Bacillati</taxon>
        <taxon>Actinomycetota</taxon>
        <taxon>Coriobacteriia</taxon>
        <taxon>Coriobacteriales</taxon>
        <taxon>Coriobacteriaceae</taxon>
        <taxon>Parvibacter</taxon>
    </lineage>
</organism>
<feature type="region of interest" description="Disordered" evidence="1">
    <location>
        <begin position="91"/>
        <end position="138"/>
    </location>
</feature>
<dbReference type="Gene3D" id="1.10.260.40">
    <property type="entry name" value="lambda repressor-like DNA-binding domains"/>
    <property type="match status" value="1"/>
</dbReference>
<feature type="compositionally biased region" description="Gly residues" evidence="1">
    <location>
        <begin position="366"/>
        <end position="377"/>
    </location>
</feature>
<dbReference type="PANTHER" id="PTHR34475:SF1">
    <property type="entry name" value="CYTOSKELETON PROTEIN RODZ"/>
    <property type="match status" value="1"/>
</dbReference>
<keyword evidence="2" id="KW-0812">Transmembrane</keyword>
<reference evidence="3 4" key="1">
    <citation type="submission" date="2020-08" db="EMBL/GenBank/DDBJ databases">
        <title>Sequencing the genomes of 1000 actinobacteria strains.</title>
        <authorList>
            <person name="Klenk H.-P."/>
        </authorList>
    </citation>
    <scope>NUCLEOTIDE SEQUENCE [LARGE SCALE GENOMIC DNA]</scope>
    <source>
        <strain evidence="3 4">DSM 22242</strain>
    </source>
</reference>
<comment type="caution">
    <text evidence="3">The sequence shown here is derived from an EMBL/GenBank/DDBJ whole genome shotgun (WGS) entry which is preliminary data.</text>
</comment>
<dbReference type="PANTHER" id="PTHR34475">
    <property type="match status" value="1"/>
</dbReference>
<dbReference type="EMBL" id="JACHYA010000001">
    <property type="protein sequence ID" value="MBB3170677.1"/>
    <property type="molecule type" value="Genomic_DNA"/>
</dbReference>
<evidence type="ECO:0000313" key="4">
    <source>
        <dbReference type="Proteomes" id="UP000530850"/>
    </source>
</evidence>
<name>A0A7W5D0P2_9ACTN</name>
<evidence type="ECO:0000256" key="2">
    <source>
        <dbReference type="SAM" id="Phobius"/>
    </source>
</evidence>
<feature type="compositionally biased region" description="Basic and acidic residues" evidence="1">
    <location>
        <begin position="342"/>
        <end position="357"/>
    </location>
</feature>
<dbReference type="InterPro" id="IPR050400">
    <property type="entry name" value="Bact_Cytoskel_RodZ"/>
</dbReference>
<sequence>MGRQVPFGDILRDAREREGLDLNTAARKLHIRPDILRAIEDSDFARMPPRGYTRNMVNAYARLVGLNASQMSSLYADQAYAFEVGRSRSDELRLDSRSRSGASGRPSSNRPRSAASSSRSQGGYNGRTASGRGIYDDRTDMQGRAYSTRFSGGSQGRSAGSCRNVYAGGSAASTASKLPFILIGIIVLLILIIVLVLLFGNKGQAETDVPENMPIAGLTNTANPTQGEADPAQAAQQAAQAAQPKVEEPPTKAVFTYEVPEGQSAYIEIKVGDTTSYDTASIIEGPKEKSYDVTDTLTFATTSPDSVVLTLDGEVVKPTEARQGTGVYNYTVNFSDILAQWKADHPEAEDNTKKDDDAAADDTAPGGEGSGSSGSSGDGSASAQ</sequence>
<keyword evidence="2" id="KW-0472">Membrane</keyword>
<accession>A0A7W5D0P2</accession>